<keyword evidence="7" id="KW-0406">Ion transport</keyword>
<keyword evidence="9" id="KW-0325">Glycoprotein</keyword>
<dbReference type="Pfam" id="PF00520">
    <property type="entry name" value="Ion_trans"/>
    <property type="match status" value="4"/>
</dbReference>
<keyword evidence="10" id="KW-0407">Ion channel</keyword>
<evidence type="ECO:0000256" key="9">
    <source>
        <dbReference type="ARBA" id="ARBA00023180"/>
    </source>
</evidence>
<feature type="transmembrane region" description="Helical" evidence="11">
    <location>
        <begin position="1453"/>
        <end position="1474"/>
    </location>
</feature>
<dbReference type="GO" id="GO:0005248">
    <property type="term" value="F:voltage-gated sodium channel activity"/>
    <property type="evidence" value="ECO:0007669"/>
    <property type="project" value="TreeGrafter"/>
</dbReference>
<dbReference type="EMBL" id="VJMH01005114">
    <property type="protein sequence ID" value="KAF0700740.1"/>
    <property type="molecule type" value="Genomic_DNA"/>
</dbReference>
<feature type="transmembrane region" description="Helical" evidence="11">
    <location>
        <begin position="366"/>
        <end position="391"/>
    </location>
</feature>
<evidence type="ECO:0000256" key="8">
    <source>
        <dbReference type="ARBA" id="ARBA00023136"/>
    </source>
</evidence>
<dbReference type="EMBL" id="CAADRA010005135">
    <property type="protein sequence ID" value="VFT85681.1"/>
    <property type="molecule type" value="Genomic_DNA"/>
</dbReference>
<dbReference type="OrthoDB" id="431720at2759"/>
<dbReference type="InterPro" id="IPR002048">
    <property type="entry name" value="EF_hand_dom"/>
</dbReference>
<comment type="subcellular location">
    <subcellularLocation>
        <location evidence="1">Membrane</location>
        <topology evidence="1">Multi-pass membrane protein</topology>
    </subcellularLocation>
</comment>
<keyword evidence="2" id="KW-0813">Transport</keyword>
<dbReference type="PROSITE" id="PS00018">
    <property type="entry name" value="EF_HAND_1"/>
    <property type="match status" value="1"/>
</dbReference>
<dbReference type="Gene3D" id="1.20.120.350">
    <property type="entry name" value="Voltage-gated potassium channels. Chain C"/>
    <property type="match status" value="4"/>
</dbReference>
<evidence type="ECO:0000256" key="10">
    <source>
        <dbReference type="ARBA" id="ARBA00023303"/>
    </source>
</evidence>
<dbReference type="InterPro" id="IPR005821">
    <property type="entry name" value="Ion_trans_dom"/>
</dbReference>
<evidence type="ECO:0000256" key="11">
    <source>
        <dbReference type="SAM" id="Phobius"/>
    </source>
</evidence>
<dbReference type="SUPFAM" id="SSF81324">
    <property type="entry name" value="Voltage-gated potassium channels"/>
    <property type="match status" value="4"/>
</dbReference>
<evidence type="ECO:0000313" key="14">
    <source>
        <dbReference type="EMBL" id="VFT85681.1"/>
    </source>
</evidence>
<feature type="transmembrane region" description="Helical" evidence="11">
    <location>
        <begin position="159"/>
        <end position="188"/>
    </location>
</feature>
<feature type="transmembrane region" description="Helical" evidence="11">
    <location>
        <begin position="907"/>
        <end position="926"/>
    </location>
</feature>
<keyword evidence="15" id="KW-1185">Reference proteome</keyword>
<dbReference type="FunFam" id="1.20.120.350:FF:000009">
    <property type="entry name" value="Voltage-dependent T-type calcium channel subunit alpha"/>
    <property type="match status" value="1"/>
</dbReference>
<evidence type="ECO:0000256" key="4">
    <source>
        <dbReference type="ARBA" id="ARBA00022737"/>
    </source>
</evidence>
<keyword evidence="8 11" id="KW-0472">Membrane</keyword>
<dbReference type="InterPro" id="IPR018247">
    <property type="entry name" value="EF_Hand_1_Ca_BS"/>
</dbReference>
<evidence type="ECO:0000256" key="2">
    <source>
        <dbReference type="ARBA" id="ARBA00022448"/>
    </source>
</evidence>
<evidence type="ECO:0000256" key="5">
    <source>
        <dbReference type="ARBA" id="ARBA00022882"/>
    </source>
</evidence>
<dbReference type="PROSITE" id="PS50222">
    <property type="entry name" value="EF_HAND_2"/>
    <property type="match status" value="1"/>
</dbReference>
<evidence type="ECO:0000313" key="15">
    <source>
        <dbReference type="Proteomes" id="UP000332933"/>
    </source>
</evidence>
<feature type="transmembrane region" description="Helical" evidence="11">
    <location>
        <begin position="1255"/>
        <end position="1278"/>
    </location>
</feature>
<keyword evidence="6 11" id="KW-1133">Transmembrane helix</keyword>
<feature type="transmembrane region" description="Helical" evidence="11">
    <location>
        <begin position="38"/>
        <end position="57"/>
    </location>
</feature>
<organism evidence="14 15">
    <name type="scientific">Aphanomyces stellatus</name>
    <dbReference type="NCBI Taxonomy" id="120398"/>
    <lineage>
        <taxon>Eukaryota</taxon>
        <taxon>Sar</taxon>
        <taxon>Stramenopiles</taxon>
        <taxon>Oomycota</taxon>
        <taxon>Saprolegniomycetes</taxon>
        <taxon>Saprolegniales</taxon>
        <taxon>Verrucalvaceae</taxon>
        <taxon>Aphanomyces</taxon>
    </lineage>
</organism>
<proteinExistence type="predicted"/>
<dbReference type="InterPro" id="IPR043203">
    <property type="entry name" value="VGCC_Ca_Na"/>
</dbReference>
<feature type="transmembrane region" description="Helical" evidence="11">
    <location>
        <begin position="116"/>
        <end position="139"/>
    </location>
</feature>
<feature type="transmembrane region" description="Helical" evidence="11">
    <location>
        <begin position="1145"/>
        <end position="1166"/>
    </location>
</feature>
<gene>
    <name evidence="14" type="primary">Aste57867_8795</name>
    <name evidence="13" type="ORF">As57867_008760</name>
    <name evidence="14" type="ORF">ASTE57867_8795</name>
</gene>
<feature type="transmembrane region" description="Helical" evidence="11">
    <location>
        <begin position="1335"/>
        <end position="1360"/>
    </location>
</feature>
<sequence>MGTEPRTHLRKFQPRSLGCLTLTNPIRRLCIRIVTFKWFDRFIVFVVIFNTVILGMTDYTDAWKEGPNGTIWINRFIDKCNGISFYIFLGECIFKVVAMGFCFGEHAYLSEGWNRLDFVIVLSGLLSFMNIHGLKVGYIRVLRVMRPLRTLHSLPGLKILTNSLLASLPALGNVFVLLMFCMLIFAILGMEIYSGDFHFRCRVTPFPVALPANGTWGLPPNVNTTYIAMVQANPERYRCLDNATGTPLTQHNSIWDVPQDCFWPTDSSEPIPMLCNEQPDVGRQCGPNVCGSNYDSQGNIRFNYMALEPWDSTASGDDALFNSNLNYGLTNFDNLGRTWVIILQTITASGWMVLTQTAQTTGSPVVGAIYFTALMYIGMCFLLQLNMAVLFTEFEKAKTEQAKIHRDEMEQQANLLAIVRKRGGKQTLLTSTSFIKRATNKVIARGDIAIQAALGRRFLAFRRWAHRLVSSKDFTNFGLAVTLANILVLGMDYHDIDIATKINFETANFVFMLYFGVESSLKIVGLGLEPFWRDKFNRFDLFTVVIGIVEAAINPPAFIDGTPGTGGVFTAFRAARAFKLARKWKSLNQLLSAILSSMGEILNFLLFLLLFMLIFSLIGMEFFATHYQFDPDNYYMPYNNTNNQTRLHRSNFDSLPWAAFTIFQYLTYDNFPAVMYDGWISVGAVSPVFASLVIILGVFIVMNMFSAILVQAVMDGGEDDNTTTSQNGHTILPRVVDNDNDDDVTVNKFNQTRRPTALSGGGMRTKSIRVARRAIQQLMRLQLTQSSHVQPVSDVHDTDAHSMRDVVATSSSRSLFLFSHKHPIRRLCVFLIHRREYTWVMSSIIFVSCVGTALDSPLLDSTRGVGLVLDRSNLIFAVLFSTEMGLNVIARGFLFGNDSFVKDSWRLLDGFIVFVSILPYCMGNAGKGALSALRSLRALRALRPLRLINKLPSLKIVINTLFRCIPDMGRALLFMFFMLFLFGLMSLALFKGALYTCSVSPYNYGLGTGTPATPPWFPSDYAGDYNIVDLDDLQTLDIMTFPISWNQMSPTQQASMQPVWNQTGCGPFGNDDVPTSRDICLCFADQNGTIWAGQVPQRFDNIFVAVGGLFEMTTMEGWTAVSLACIDSVGENMQGIVNHNPIVMVYWWLYMIICAFFITNLFIGVLCESFTRETYGSMVTDEQIQWIQLQKKVLAMSPQQIFPCPKHTVRAICYRIATLKYFEHFITLVILVNTACMAVQVFGQSKATETALSTLNTVFSVVFIIEAVLKITSFGLVYFDDNWNRFDFAIVSFTIVSFILESLHVGVGSIATVVRVFRVGRAMRLIKKAKIMKNLFDTLIVSLPAVGNVVSLLMLLYYIFAAVAVQLFAKVGFDNQMINANQNFETFATAFQILIGFSTGENWDNFTWELYNQAPASNPNCDDRPFNASMCGFNNSYGCIPLDGCGNGLIVPFMYFFFLVMGYIGINLFSGIVVDAIGDSSSDCPVNVNTLAEFSDRWVQFDPSGSGLITAEELTDFLATVYPPFGFKCVPGFTRRRVVVAIGELDIPIYDKKYVHFKDVPRALVQRVLAGGDPTKYAEITHVMEDLGMNKQFEDMWFRTHGKRHQQTLHQRTKSPAKEYAATVMIVRFLKSVREARQARREETSALLDEALTAADDTSLDEENDRLITQAMETLD</sequence>
<dbReference type="GO" id="GO:0001518">
    <property type="term" value="C:voltage-gated sodium channel complex"/>
    <property type="evidence" value="ECO:0007669"/>
    <property type="project" value="TreeGrafter"/>
</dbReference>
<feature type="transmembrane region" description="Helical" evidence="11">
    <location>
        <begin position="1224"/>
        <end position="1243"/>
    </location>
</feature>
<keyword evidence="3 11" id="KW-0812">Transmembrane</keyword>
<dbReference type="PANTHER" id="PTHR10037">
    <property type="entry name" value="VOLTAGE-GATED CATION CHANNEL CALCIUM AND SODIUM"/>
    <property type="match status" value="1"/>
</dbReference>
<reference evidence="13" key="2">
    <citation type="submission" date="2019-06" db="EMBL/GenBank/DDBJ databases">
        <title>Genomics analysis of Aphanomyces spp. identifies a new class of oomycete effector associated with host adaptation.</title>
        <authorList>
            <person name="Gaulin E."/>
        </authorList>
    </citation>
    <scope>NUCLEOTIDE SEQUENCE</scope>
    <source>
        <strain evidence="13">CBS 578.67</strain>
    </source>
</reference>
<dbReference type="InterPro" id="IPR027359">
    <property type="entry name" value="Volt_channel_dom_sf"/>
</dbReference>
<feature type="transmembrane region" description="Helical" evidence="11">
    <location>
        <begin position="1290"/>
        <end position="1314"/>
    </location>
</feature>
<name>A0A485KL82_9STRA</name>
<feature type="transmembrane region" description="Helical" evidence="11">
    <location>
        <begin position="837"/>
        <end position="854"/>
    </location>
</feature>
<evidence type="ECO:0000256" key="3">
    <source>
        <dbReference type="ARBA" id="ARBA00022692"/>
    </source>
</evidence>
<accession>A0A485KL82</accession>
<dbReference type="Gene3D" id="1.10.238.10">
    <property type="entry name" value="EF-hand"/>
    <property type="match status" value="1"/>
</dbReference>
<reference evidence="14 15" key="1">
    <citation type="submission" date="2019-03" db="EMBL/GenBank/DDBJ databases">
        <authorList>
            <person name="Gaulin E."/>
            <person name="Dumas B."/>
        </authorList>
    </citation>
    <scope>NUCLEOTIDE SEQUENCE [LARGE SCALE GENOMIC DNA]</scope>
    <source>
        <strain evidence="14">CBS 568.67</strain>
    </source>
</reference>
<dbReference type="Gene3D" id="1.10.287.70">
    <property type="match status" value="4"/>
</dbReference>
<dbReference type="GO" id="GO:0005509">
    <property type="term" value="F:calcium ion binding"/>
    <property type="evidence" value="ECO:0007669"/>
    <property type="project" value="InterPro"/>
</dbReference>
<feature type="transmembrane region" description="Helical" evidence="11">
    <location>
        <begin position="335"/>
        <end position="354"/>
    </location>
</feature>
<keyword evidence="4" id="KW-0677">Repeat</keyword>
<dbReference type="Proteomes" id="UP000332933">
    <property type="component" value="Unassembled WGS sequence"/>
</dbReference>
<feature type="transmembrane region" description="Helical" evidence="11">
    <location>
        <begin position="601"/>
        <end position="624"/>
    </location>
</feature>
<evidence type="ECO:0000256" key="6">
    <source>
        <dbReference type="ARBA" id="ARBA00022989"/>
    </source>
</evidence>
<evidence type="ECO:0000259" key="12">
    <source>
        <dbReference type="PROSITE" id="PS50222"/>
    </source>
</evidence>
<evidence type="ECO:0000313" key="13">
    <source>
        <dbReference type="EMBL" id="KAF0700740.1"/>
    </source>
</evidence>
<feature type="transmembrane region" description="Helical" evidence="11">
    <location>
        <begin position="83"/>
        <end position="104"/>
    </location>
</feature>
<protein>
    <submittedName>
        <fullName evidence="14">Aste57867_8795 protein</fullName>
    </submittedName>
</protein>
<keyword evidence="5" id="KW-0851">Voltage-gated channel</keyword>
<feature type="transmembrane region" description="Helical" evidence="11">
    <location>
        <begin position="874"/>
        <end position="895"/>
    </location>
</feature>
<feature type="transmembrane region" description="Helical" evidence="11">
    <location>
        <begin position="679"/>
        <end position="701"/>
    </location>
</feature>
<feature type="domain" description="EF-hand" evidence="12">
    <location>
        <begin position="1489"/>
        <end position="1524"/>
    </location>
</feature>
<dbReference type="PANTHER" id="PTHR10037:SF62">
    <property type="entry name" value="SODIUM CHANNEL PROTEIN 60E"/>
    <property type="match status" value="1"/>
</dbReference>
<evidence type="ECO:0000256" key="1">
    <source>
        <dbReference type="ARBA" id="ARBA00004141"/>
    </source>
</evidence>
<evidence type="ECO:0000256" key="7">
    <source>
        <dbReference type="ARBA" id="ARBA00023065"/>
    </source>
</evidence>
<feature type="transmembrane region" description="Helical" evidence="11">
    <location>
        <begin position="971"/>
        <end position="990"/>
    </location>
</feature>